<dbReference type="EMBL" id="FOJX01000002">
    <property type="protein sequence ID" value="SFA82503.1"/>
    <property type="molecule type" value="Genomic_DNA"/>
</dbReference>
<evidence type="ECO:0000313" key="1">
    <source>
        <dbReference type="EMBL" id="SFA82503.1"/>
    </source>
</evidence>
<dbReference type="AlphaFoldDB" id="A0A1I0W351"/>
<evidence type="ECO:0000313" key="2">
    <source>
        <dbReference type="Proteomes" id="UP000183843"/>
    </source>
</evidence>
<reference evidence="1 2" key="1">
    <citation type="submission" date="2016-10" db="EMBL/GenBank/DDBJ databases">
        <authorList>
            <person name="de Groot N.N."/>
        </authorList>
    </citation>
    <scope>NUCLEOTIDE SEQUENCE [LARGE SCALE GENOMIC DNA]</scope>
    <source>
        <strain evidence="1 2">L14</strain>
    </source>
</reference>
<dbReference type="Proteomes" id="UP000183843">
    <property type="component" value="Unassembled WGS sequence"/>
</dbReference>
<name>A0A1I0W351_SELRU</name>
<protein>
    <submittedName>
        <fullName evidence="1">Uncharacterized protein</fullName>
    </submittedName>
</protein>
<gene>
    <name evidence="1" type="ORF">SAMN05216587_10247</name>
</gene>
<proteinExistence type="predicted"/>
<organism evidence="1 2">
    <name type="scientific">Selenomonas ruminantium</name>
    <dbReference type="NCBI Taxonomy" id="971"/>
    <lineage>
        <taxon>Bacteria</taxon>
        <taxon>Bacillati</taxon>
        <taxon>Bacillota</taxon>
        <taxon>Negativicutes</taxon>
        <taxon>Selenomonadales</taxon>
        <taxon>Selenomonadaceae</taxon>
        <taxon>Selenomonas</taxon>
    </lineage>
</organism>
<sequence length="334" mass="35441">MPLPFVLAAIGVAAGAYGVKRGLDAKENMDKAKEITQSAQKLADKAKYKLESAQENTRDAIVSLGRKKIEVLGSTVKDFVENYGKIKNINLRETEGIEELKYLNLTKESFRDLKNASYEALDIASNGLASVAGGTLMAYGSYSAVALLGTASTGTAIGGLSGVAATNATLAWLGGGSLAAGGFGVAGGMMVLGGLVAGPALAIGGSIFASQAEKALNDAESNYDKAVLFETETKKICTTLKGIANRAEKIEEVLDSLDDYLAEYVYEMKEIIIGTGLDWNDYDQDEKHTIFKCAMIAQTEKKLLDTSLLSDSGELTEESRTVLQDTKKFLQASV</sequence>
<accession>A0A1I0W351</accession>
<dbReference type="RefSeq" id="WP_074813278.1">
    <property type="nucleotide sequence ID" value="NZ_FOJX01000002.1"/>
</dbReference>